<name>A0A382T8F0_9ZZZZ</name>
<reference evidence="2" key="1">
    <citation type="submission" date="2018-05" db="EMBL/GenBank/DDBJ databases">
        <authorList>
            <person name="Lanie J.A."/>
            <person name="Ng W.-L."/>
            <person name="Kazmierczak K.M."/>
            <person name="Andrzejewski T.M."/>
            <person name="Davidsen T.M."/>
            <person name="Wayne K.J."/>
            <person name="Tettelin H."/>
            <person name="Glass J.I."/>
            <person name="Rusch D."/>
            <person name="Podicherti R."/>
            <person name="Tsui H.-C.T."/>
            <person name="Winkler M.E."/>
        </authorList>
    </citation>
    <scope>NUCLEOTIDE SEQUENCE</scope>
</reference>
<proteinExistence type="predicted"/>
<organism evidence="2">
    <name type="scientific">marine metagenome</name>
    <dbReference type="NCBI Taxonomy" id="408172"/>
    <lineage>
        <taxon>unclassified sequences</taxon>
        <taxon>metagenomes</taxon>
        <taxon>ecological metagenomes</taxon>
    </lineage>
</organism>
<evidence type="ECO:0000313" key="2">
    <source>
        <dbReference type="EMBL" id="SVD17777.1"/>
    </source>
</evidence>
<dbReference type="EMBL" id="UINC01134311">
    <property type="protein sequence ID" value="SVD17777.1"/>
    <property type="molecule type" value="Genomic_DNA"/>
</dbReference>
<gene>
    <name evidence="2" type="ORF">METZ01_LOCUS370631</name>
</gene>
<dbReference type="AlphaFoldDB" id="A0A382T8F0"/>
<protein>
    <submittedName>
        <fullName evidence="2">Uncharacterized protein</fullName>
    </submittedName>
</protein>
<evidence type="ECO:0000256" key="1">
    <source>
        <dbReference type="SAM" id="MobiDB-lite"/>
    </source>
</evidence>
<sequence length="96" mass="10902">MKANDAFKQRGREASRVNHNEPKLIRLPKQGVPCEWTGLSRAKMAQLVVPSKENEFSPPVRSVSLGPDKDSKGWTRLIYFDSLMQFLDSKLEEGVE</sequence>
<feature type="region of interest" description="Disordered" evidence="1">
    <location>
        <begin position="1"/>
        <end position="21"/>
    </location>
</feature>
<accession>A0A382T8F0</accession>